<dbReference type="PANTHER" id="PTHR13266">
    <property type="entry name" value="PROTEASOME INHIBITOR"/>
    <property type="match status" value="1"/>
</dbReference>
<evidence type="ECO:0000256" key="10">
    <source>
        <dbReference type="ARBA" id="ARBA00024805"/>
    </source>
</evidence>
<evidence type="ECO:0000256" key="8">
    <source>
        <dbReference type="ARBA" id="ARBA00022942"/>
    </source>
</evidence>
<accession>A0A060T4Z5</accession>
<evidence type="ECO:0000256" key="6">
    <source>
        <dbReference type="ARBA" id="ARBA00022553"/>
    </source>
</evidence>
<name>A0A060T4Z5_BLAAD</name>
<keyword evidence="7" id="KW-0256">Endoplasmic reticulum</keyword>
<keyword evidence="8" id="KW-0647">Proteasome</keyword>
<evidence type="ECO:0000256" key="5">
    <source>
        <dbReference type="ARBA" id="ARBA00022490"/>
    </source>
</evidence>
<evidence type="ECO:0000313" key="14">
    <source>
        <dbReference type="EMBL" id="CDP34211.1"/>
    </source>
</evidence>
<dbReference type="GO" id="GO:0043161">
    <property type="term" value="P:proteasome-mediated ubiquitin-dependent protein catabolic process"/>
    <property type="evidence" value="ECO:0007669"/>
    <property type="project" value="InterPro"/>
</dbReference>
<feature type="compositionally biased region" description="Gly residues" evidence="11">
    <location>
        <begin position="299"/>
        <end position="309"/>
    </location>
</feature>
<dbReference type="GO" id="GO:0005783">
    <property type="term" value="C:endoplasmic reticulum"/>
    <property type="evidence" value="ECO:0007669"/>
    <property type="project" value="UniProtKB-SubCell"/>
</dbReference>
<gene>
    <name evidence="14" type="ORF">GNLVRS02_ARAD1C07216g</name>
</gene>
<dbReference type="Pfam" id="PF08577">
    <property type="entry name" value="PI31_Prot_C"/>
    <property type="match status" value="1"/>
</dbReference>
<reference evidence="14" key="2">
    <citation type="submission" date="2014-06" db="EMBL/GenBank/DDBJ databases">
        <title>The complete genome of Blastobotrys (Arxula) adeninivorans LS3 - a yeast of biotechnological interest.</title>
        <authorList>
            <person name="Kunze G."/>
            <person name="Gaillardin C."/>
            <person name="Czernicka M."/>
            <person name="Durrens P."/>
            <person name="Martin T."/>
            <person name="Boer E."/>
            <person name="Gabaldon T."/>
            <person name="Cruz J."/>
            <person name="Talla E."/>
            <person name="Marck C."/>
            <person name="Goffeau A."/>
            <person name="Barbe V."/>
            <person name="Baret P."/>
            <person name="Baronian K."/>
            <person name="Beier S."/>
            <person name="Bleykasten C."/>
            <person name="Bode R."/>
            <person name="Casaregola S."/>
            <person name="Despons L."/>
            <person name="Fairhead C."/>
            <person name="Giersberg M."/>
            <person name="Gierski P."/>
            <person name="Hahnel U."/>
            <person name="Hartmann A."/>
            <person name="Jankowska D."/>
            <person name="Jubin C."/>
            <person name="Jung P."/>
            <person name="Lafontaine I."/>
            <person name="Leh-Louis V."/>
            <person name="Lemaire M."/>
            <person name="Marcet-Houben M."/>
            <person name="Mascher M."/>
            <person name="Morel G."/>
            <person name="Richard G.-F."/>
            <person name="Riechen J."/>
            <person name="Sacerdot C."/>
            <person name="Sarkar A."/>
            <person name="Savel G."/>
            <person name="Schacherer J."/>
            <person name="Sherman D."/>
            <person name="Straub M.-L."/>
            <person name="Stein N."/>
            <person name="Thierry A."/>
            <person name="Trautwein-Schult A."/>
            <person name="Westhof E."/>
            <person name="Worch S."/>
            <person name="Dujon B."/>
            <person name="Souciet J.-L."/>
            <person name="Wincker P."/>
            <person name="Scholz U."/>
            <person name="Neuveglise N."/>
        </authorList>
    </citation>
    <scope>NUCLEOTIDE SEQUENCE</scope>
    <source>
        <strain evidence="14">LS3</strain>
    </source>
</reference>
<feature type="compositionally biased region" description="Polar residues" evidence="11">
    <location>
        <begin position="194"/>
        <end position="206"/>
    </location>
</feature>
<keyword evidence="4" id="KW-0488">Methylation</keyword>
<sequence length="361" mass="37726">MAACHLYKAIVTALGSDEDNALGSISQPIDAIVLAVHGWAALNGASLGSGCQTLSSGWKQNSPNFYEFQYTLASGTKVDVTVSRLGGNSAVVSAESEKNGAATSRLDISKYINLSFFQRPDGSEEIQDVYSSDKSVEAMCKQLDKDLSKQFEVGDELASSAESSDQQKSRSTSEASRSRESGQSLRESGLREPGTSNYSQASTPKTPESRPFTPELTPGYPSAYSLRADRGSNRRPNDPDGPPGFEDEYEMGQDTGFAGPGVPPGRSRGGPFGPQIGDSDLYPPGLGPNPPMAPFLGPGRVGGGRGGGMHPSMDDPLFRGGGGFGSRGDDDLRRPPGGRWDPPGPGSGRGFGGGGGFGDFI</sequence>
<dbReference type="InterPro" id="IPR021625">
    <property type="entry name" value="PI31_Prot_N"/>
</dbReference>
<evidence type="ECO:0000256" key="9">
    <source>
        <dbReference type="ARBA" id="ARBA00022990"/>
    </source>
</evidence>
<feature type="domain" description="PI31 proteasome regulator C-terminal" evidence="12">
    <location>
        <begin position="276"/>
        <end position="345"/>
    </location>
</feature>
<dbReference type="GO" id="GO:0004866">
    <property type="term" value="F:endopeptidase inhibitor activity"/>
    <property type="evidence" value="ECO:0007669"/>
    <property type="project" value="InterPro"/>
</dbReference>
<dbReference type="GO" id="GO:0070628">
    <property type="term" value="F:proteasome binding"/>
    <property type="evidence" value="ECO:0007669"/>
    <property type="project" value="InterPro"/>
</dbReference>
<keyword evidence="6" id="KW-0597">Phosphoprotein</keyword>
<reference evidence="14" key="1">
    <citation type="submission" date="2014-02" db="EMBL/GenBank/DDBJ databases">
        <authorList>
            <person name="Genoscope - CEA"/>
        </authorList>
    </citation>
    <scope>NUCLEOTIDE SEQUENCE</scope>
    <source>
        <strain evidence="14">LS3</strain>
    </source>
</reference>
<evidence type="ECO:0000256" key="7">
    <source>
        <dbReference type="ARBA" id="ARBA00022824"/>
    </source>
</evidence>
<dbReference type="PANTHER" id="PTHR13266:SF1">
    <property type="entry name" value="PROTEASOME INHIBITOR PI31 SUBUNIT"/>
    <property type="match status" value="1"/>
</dbReference>
<dbReference type="Gene3D" id="3.40.1000.30">
    <property type="match status" value="1"/>
</dbReference>
<dbReference type="GO" id="GO:0000502">
    <property type="term" value="C:proteasome complex"/>
    <property type="evidence" value="ECO:0007669"/>
    <property type="project" value="UniProtKB-KW"/>
</dbReference>
<feature type="domain" description="PI31 proteasome regulator N-terminal" evidence="13">
    <location>
        <begin position="25"/>
        <end position="146"/>
    </location>
</feature>
<evidence type="ECO:0000256" key="1">
    <source>
        <dbReference type="ARBA" id="ARBA00004240"/>
    </source>
</evidence>
<evidence type="ECO:0000256" key="3">
    <source>
        <dbReference type="ARBA" id="ARBA00006405"/>
    </source>
</evidence>
<proteinExistence type="inferred from homology"/>
<evidence type="ECO:0000256" key="2">
    <source>
        <dbReference type="ARBA" id="ARBA00004496"/>
    </source>
</evidence>
<feature type="compositionally biased region" description="Gly residues" evidence="11">
    <location>
        <begin position="346"/>
        <end position="361"/>
    </location>
</feature>
<comment type="similarity">
    <text evidence="3">Belongs to the proteasome inhibitor PI31 family.</text>
</comment>
<dbReference type="InterPro" id="IPR045128">
    <property type="entry name" value="PI31-like"/>
</dbReference>
<organism evidence="14">
    <name type="scientific">Blastobotrys adeninivorans</name>
    <name type="common">Yeast</name>
    <name type="synonym">Arxula adeninivorans</name>
    <dbReference type="NCBI Taxonomy" id="409370"/>
    <lineage>
        <taxon>Eukaryota</taxon>
        <taxon>Fungi</taxon>
        <taxon>Dikarya</taxon>
        <taxon>Ascomycota</taxon>
        <taxon>Saccharomycotina</taxon>
        <taxon>Dipodascomycetes</taxon>
        <taxon>Dipodascales</taxon>
        <taxon>Trichomonascaceae</taxon>
        <taxon>Blastobotrys</taxon>
    </lineage>
</organism>
<feature type="region of interest" description="Disordered" evidence="11">
    <location>
        <begin position="154"/>
        <end position="361"/>
    </location>
</feature>
<protein>
    <submittedName>
        <fullName evidence="14">ARAD1C07216p</fullName>
    </submittedName>
</protein>
<dbReference type="Pfam" id="PF11566">
    <property type="entry name" value="PI31_Prot_N"/>
    <property type="match status" value="1"/>
</dbReference>
<dbReference type="InterPro" id="IPR013886">
    <property type="entry name" value="PI31_Prot_C"/>
</dbReference>
<feature type="compositionally biased region" description="Basic and acidic residues" evidence="11">
    <location>
        <begin position="227"/>
        <end position="238"/>
    </location>
</feature>
<dbReference type="AlphaFoldDB" id="A0A060T4Z5"/>
<evidence type="ECO:0000256" key="4">
    <source>
        <dbReference type="ARBA" id="ARBA00022481"/>
    </source>
</evidence>
<comment type="function">
    <text evidence="10">Plays an important role in control of proteasome function. Inhibits the hydrolysis of protein and peptide substrates by the 20S proteasome. Also inhibits the activation of the proteasome by the proteasome regulatory proteins PA700 and PA28.</text>
</comment>
<dbReference type="EMBL" id="HG937693">
    <property type="protein sequence ID" value="CDP34211.1"/>
    <property type="molecule type" value="Genomic_DNA"/>
</dbReference>
<keyword evidence="5" id="KW-0963">Cytoplasm</keyword>
<keyword evidence="9" id="KW-0007">Acetylation</keyword>
<comment type="subcellular location">
    <subcellularLocation>
        <location evidence="2">Cytoplasm</location>
    </subcellularLocation>
    <subcellularLocation>
        <location evidence="1">Endoplasmic reticulum</location>
    </subcellularLocation>
</comment>
<evidence type="ECO:0000256" key="11">
    <source>
        <dbReference type="SAM" id="MobiDB-lite"/>
    </source>
</evidence>
<evidence type="ECO:0000259" key="13">
    <source>
        <dbReference type="Pfam" id="PF11566"/>
    </source>
</evidence>
<evidence type="ECO:0000259" key="12">
    <source>
        <dbReference type="Pfam" id="PF08577"/>
    </source>
</evidence>